<feature type="binding site" evidence="13">
    <location>
        <position position="239"/>
    </location>
    <ligand>
        <name>Zn(2+)</name>
        <dbReference type="ChEBI" id="CHEBI:29105"/>
    </ligand>
</feature>
<dbReference type="InterPro" id="IPR015273">
    <property type="entry name" value="Cys-tRNA-synt_Ia_DALR"/>
</dbReference>
<evidence type="ECO:0000256" key="10">
    <source>
        <dbReference type="ARBA" id="ARBA00022917"/>
    </source>
</evidence>
<keyword evidence="6 13" id="KW-0479">Metal-binding</keyword>
<dbReference type="SMART" id="SM00840">
    <property type="entry name" value="DALR_2"/>
    <property type="match status" value="1"/>
</dbReference>
<comment type="catalytic activity">
    <reaction evidence="12 13">
        <text>tRNA(Cys) + L-cysteine + ATP = L-cysteinyl-tRNA(Cys) + AMP + diphosphate</text>
        <dbReference type="Rhea" id="RHEA:17773"/>
        <dbReference type="Rhea" id="RHEA-COMP:9661"/>
        <dbReference type="Rhea" id="RHEA-COMP:9679"/>
        <dbReference type="ChEBI" id="CHEBI:30616"/>
        <dbReference type="ChEBI" id="CHEBI:33019"/>
        <dbReference type="ChEBI" id="CHEBI:35235"/>
        <dbReference type="ChEBI" id="CHEBI:78442"/>
        <dbReference type="ChEBI" id="CHEBI:78517"/>
        <dbReference type="ChEBI" id="CHEBI:456215"/>
        <dbReference type="EC" id="6.1.1.16"/>
    </reaction>
</comment>
<evidence type="ECO:0000313" key="17">
    <source>
        <dbReference type="Proteomes" id="UP000012589"/>
    </source>
</evidence>
<evidence type="ECO:0000256" key="9">
    <source>
        <dbReference type="ARBA" id="ARBA00022840"/>
    </source>
</evidence>
<dbReference type="OrthoDB" id="9815130at2"/>
<dbReference type="Pfam" id="PF09190">
    <property type="entry name" value="DALR_2"/>
    <property type="match status" value="1"/>
</dbReference>
<dbReference type="InterPro" id="IPR056411">
    <property type="entry name" value="CysS_C"/>
</dbReference>
<feature type="binding site" evidence="13">
    <location>
        <position position="27"/>
    </location>
    <ligand>
        <name>Zn(2+)</name>
        <dbReference type="ChEBI" id="CHEBI:29105"/>
    </ligand>
</feature>
<dbReference type="eggNOG" id="COG0215">
    <property type="taxonomic scope" value="Bacteria"/>
</dbReference>
<evidence type="ECO:0000256" key="13">
    <source>
        <dbReference type="HAMAP-Rule" id="MF_00041"/>
    </source>
</evidence>
<evidence type="ECO:0000256" key="2">
    <source>
        <dbReference type="ARBA" id="ARBA00005594"/>
    </source>
</evidence>
<feature type="short sequence motif" description="'HIGH' region" evidence="13">
    <location>
        <begin position="29"/>
        <end position="39"/>
    </location>
</feature>
<proteinExistence type="inferred from homology"/>
<feature type="coiled-coil region" evidence="14">
    <location>
        <begin position="416"/>
        <end position="443"/>
    </location>
</feature>
<evidence type="ECO:0000256" key="12">
    <source>
        <dbReference type="ARBA" id="ARBA00047398"/>
    </source>
</evidence>
<evidence type="ECO:0000256" key="7">
    <source>
        <dbReference type="ARBA" id="ARBA00022741"/>
    </source>
</evidence>
<comment type="similarity">
    <text evidence="2 13">Belongs to the class-I aminoacyl-tRNA synthetase family.</text>
</comment>
<dbReference type="GO" id="GO:0005524">
    <property type="term" value="F:ATP binding"/>
    <property type="evidence" value="ECO:0007669"/>
    <property type="project" value="UniProtKB-UniRule"/>
</dbReference>
<reference evidence="16 17" key="1">
    <citation type="journal article" date="2014" name="Genome Announc.">
        <title>Draft genome sequences of the altered schaedler flora, a defined bacterial community from gnotobiotic mice.</title>
        <authorList>
            <person name="Wannemuehler M.J."/>
            <person name="Overstreet A.M."/>
            <person name="Ward D.V."/>
            <person name="Phillips G.J."/>
        </authorList>
    </citation>
    <scope>NUCLEOTIDE SEQUENCE [LARGE SCALE GENOMIC DNA]</scope>
    <source>
        <strain evidence="16 17">ASF492</strain>
    </source>
</reference>
<evidence type="ECO:0000256" key="4">
    <source>
        <dbReference type="ARBA" id="ARBA00022490"/>
    </source>
</evidence>
<organism evidence="16 17">
    <name type="scientific">Eubacterium plexicaudatum ASF492</name>
    <dbReference type="NCBI Taxonomy" id="1235802"/>
    <lineage>
        <taxon>Bacteria</taxon>
        <taxon>Bacillati</taxon>
        <taxon>Bacillota</taxon>
        <taxon>Clostridia</taxon>
        <taxon>Eubacteriales</taxon>
        <taxon>Eubacteriaceae</taxon>
        <taxon>Eubacterium</taxon>
    </lineage>
</organism>
<dbReference type="HAMAP" id="MF_00041">
    <property type="entry name" value="Cys_tRNA_synth"/>
    <property type="match status" value="1"/>
</dbReference>
<keyword evidence="7 13" id="KW-0547">Nucleotide-binding</keyword>
<evidence type="ECO:0000256" key="11">
    <source>
        <dbReference type="ARBA" id="ARBA00023146"/>
    </source>
</evidence>
<evidence type="ECO:0000256" key="3">
    <source>
        <dbReference type="ARBA" id="ARBA00011245"/>
    </source>
</evidence>
<comment type="subunit">
    <text evidence="3 13">Monomer.</text>
</comment>
<dbReference type="AlphaFoldDB" id="N2AHP1"/>
<evidence type="ECO:0000256" key="6">
    <source>
        <dbReference type="ARBA" id="ARBA00022723"/>
    </source>
</evidence>
<evidence type="ECO:0000256" key="8">
    <source>
        <dbReference type="ARBA" id="ARBA00022833"/>
    </source>
</evidence>
<dbReference type="Pfam" id="PF01406">
    <property type="entry name" value="tRNA-synt_1e"/>
    <property type="match status" value="1"/>
</dbReference>
<keyword evidence="11 13" id="KW-0030">Aminoacyl-tRNA synthetase</keyword>
<keyword evidence="10 13" id="KW-0648">Protein biosynthesis</keyword>
<dbReference type="PANTHER" id="PTHR10890:SF3">
    <property type="entry name" value="CYSTEINE--TRNA LIGASE, CYTOPLASMIC"/>
    <property type="match status" value="1"/>
</dbReference>
<dbReference type="CDD" id="cd00672">
    <property type="entry name" value="CysRS_core"/>
    <property type="match status" value="1"/>
</dbReference>
<dbReference type="Gene3D" id="1.20.120.1910">
    <property type="entry name" value="Cysteine-tRNA ligase, C-terminal anti-codon recognition domain"/>
    <property type="match status" value="1"/>
</dbReference>
<dbReference type="FunFam" id="3.40.50.620:FF:000009">
    <property type="entry name" value="Cysteine--tRNA ligase"/>
    <property type="match status" value="1"/>
</dbReference>
<feature type="domain" description="Cysteinyl-tRNA synthetase class Ia DALR" evidence="15">
    <location>
        <begin position="356"/>
        <end position="419"/>
    </location>
</feature>
<dbReference type="GO" id="GO:0004817">
    <property type="term" value="F:cysteine-tRNA ligase activity"/>
    <property type="evidence" value="ECO:0007669"/>
    <property type="project" value="UniProtKB-UniRule"/>
</dbReference>
<evidence type="ECO:0000256" key="1">
    <source>
        <dbReference type="ARBA" id="ARBA00004496"/>
    </source>
</evidence>
<dbReference type="SUPFAM" id="SSF47323">
    <property type="entry name" value="Anticodon-binding domain of a subclass of class I aminoacyl-tRNA synthetases"/>
    <property type="match status" value="1"/>
</dbReference>
<dbReference type="PANTHER" id="PTHR10890">
    <property type="entry name" value="CYSTEINYL-TRNA SYNTHETASE"/>
    <property type="match status" value="1"/>
</dbReference>
<dbReference type="SUPFAM" id="SSF52374">
    <property type="entry name" value="Nucleotidylyl transferase"/>
    <property type="match status" value="1"/>
</dbReference>
<sequence>MKIYNTLTRQKETFTPIEEGKVRMYVCGPTVYNLIHIGNARPMIVFDAFRRYMEYKGYEVNYVTNFTDVDDKIIKKAQEEGVEASEISSRYIAECKKDMEGMNVRPATVHPLATEEIDGMIEMISVLIEKGYAYAVADGTVYFRTGKFAPYGKLSHKNPEDLQAGHRDIKVTGELKEEPFDFVLWKPKKEGEPAWKSPWGEGRPGWHIECSVMSKKYLGETIDIHAGGEDLIFPHHENEIAQSEAASGKEFAHYWMHNGFLNIDNRKMSKSVGNFFTVREIAQKYDLQVLRFFMLSAHYRSPLNFSAELMEAAKSGLERICTAAEQIERLQKVSDRKEMTAEEEELYAGTEQFREKFEAAMEDDCNTADAVSAIFELVKYINTNVSAEQSGSYLRKLYDRLKTLCDVLGIRIELKEEVLDGEIEKLIQERQDARKNKDFARADQIRDDLAQKGIILKDTREGVTWKRA</sequence>
<comment type="cofactor">
    <cofactor evidence="13">
        <name>Zn(2+)</name>
        <dbReference type="ChEBI" id="CHEBI:29105"/>
    </cofactor>
    <text evidence="13">Binds 1 zinc ion per subunit.</text>
</comment>
<feature type="binding site" evidence="13">
    <location>
        <position position="235"/>
    </location>
    <ligand>
        <name>Zn(2+)</name>
        <dbReference type="ChEBI" id="CHEBI:29105"/>
    </ligand>
</feature>
<dbReference type="Pfam" id="PF23493">
    <property type="entry name" value="CysS_C"/>
    <property type="match status" value="1"/>
</dbReference>
<keyword evidence="5 13" id="KW-0436">Ligase</keyword>
<dbReference type="GO" id="GO:0008270">
    <property type="term" value="F:zinc ion binding"/>
    <property type="evidence" value="ECO:0007669"/>
    <property type="project" value="UniProtKB-UniRule"/>
</dbReference>
<dbReference type="InterPro" id="IPR015803">
    <property type="entry name" value="Cys-tRNA-ligase"/>
</dbReference>
<comment type="subcellular location">
    <subcellularLocation>
        <location evidence="1 13">Cytoplasm</location>
    </subcellularLocation>
</comment>
<feature type="binding site" evidence="13">
    <location>
        <position position="210"/>
    </location>
    <ligand>
        <name>Zn(2+)</name>
        <dbReference type="ChEBI" id="CHEBI:29105"/>
    </ligand>
</feature>
<dbReference type="EC" id="6.1.1.16" evidence="13"/>
<dbReference type="InterPro" id="IPR032678">
    <property type="entry name" value="tRNA-synt_1_cat_dom"/>
</dbReference>
<dbReference type="GO" id="GO:0006423">
    <property type="term" value="P:cysteinyl-tRNA aminoacylation"/>
    <property type="evidence" value="ECO:0007669"/>
    <property type="project" value="UniProtKB-UniRule"/>
</dbReference>
<dbReference type="InterPro" id="IPR024909">
    <property type="entry name" value="Cys-tRNA/MSH_ligase"/>
</dbReference>
<dbReference type="PATRIC" id="fig|1235802.3.peg.2930"/>
<name>N2AHP1_9FIRM</name>
<dbReference type="InterPro" id="IPR009080">
    <property type="entry name" value="tRNAsynth_Ia_anticodon-bd"/>
</dbReference>
<dbReference type="GO" id="GO:0005829">
    <property type="term" value="C:cytosol"/>
    <property type="evidence" value="ECO:0007669"/>
    <property type="project" value="TreeGrafter"/>
</dbReference>
<dbReference type="STRING" id="1235802.C823_02776"/>
<evidence type="ECO:0000259" key="15">
    <source>
        <dbReference type="SMART" id="SM00840"/>
    </source>
</evidence>
<keyword evidence="4 13" id="KW-0963">Cytoplasm</keyword>
<keyword evidence="8 13" id="KW-0862">Zinc</keyword>
<comment type="caution">
    <text evidence="16">The sequence shown here is derived from an EMBL/GenBank/DDBJ whole genome shotgun (WGS) entry which is preliminary data.</text>
</comment>
<dbReference type="InterPro" id="IPR014729">
    <property type="entry name" value="Rossmann-like_a/b/a_fold"/>
</dbReference>
<feature type="short sequence motif" description="'KMSKS' region" evidence="13">
    <location>
        <begin position="267"/>
        <end position="271"/>
    </location>
</feature>
<dbReference type="Gene3D" id="3.40.50.620">
    <property type="entry name" value="HUPs"/>
    <property type="match status" value="1"/>
</dbReference>
<dbReference type="EMBL" id="AQFT01000087">
    <property type="protein sequence ID" value="EMZ25760.1"/>
    <property type="molecule type" value="Genomic_DNA"/>
</dbReference>
<keyword evidence="14" id="KW-0175">Coiled coil</keyword>
<dbReference type="PRINTS" id="PR00983">
    <property type="entry name" value="TRNASYNTHCYS"/>
</dbReference>
<feature type="binding site" evidence="13">
    <location>
        <position position="270"/>
    </location>
    <ligand>
        <name>ATP</name>
        <dbReference type="ChEBI" id="CHEBI:30616"/>
    </ligand>
</feature>
<dbReference type="HOGENOM" id="CLU_013528_0_1_9"/>
<gene>
    <name evidence="13" type="primary">cysS</name>
    <name evidence="16" type="ORF">C823_02776</name>
</gene>
<dbReference type="NCBIfam" id="TIGR00435">
    <property type="entry name" value="cysS"/>
    <property type="match status" value="1"/>
</dbReference>
<keyword evidence="17" id="KW-1185">Reference proteome</keyword>
<accession>N2AHP1</accession>
<evidence type="ECO:0000256" key="14">
    <source>
        <dbReference type="SAM" id="Coils"/>
    </source>
</evidence>
<dbReference type="Proteomes" id="UP000012589">
    <property type="component" value="Unassembled WGS sequence"/>
</dbReference>
<evidence type="ECO:0000313" key="16">
    <source>
        <dbReference type="EMBL" id="EMZ25760.1"/>
    </source>
</evidence>
<keyword evidence="9 13" id="KW-0067">ATP-binding</keyword>
<evidence type="ECO:0000256" key="5">
    <source>
        <dbReference type="ARBA" id="ARBA00022598"/>
    </source>
</evidence>
<protein>
    <recommendedName>
        <fullName evidence="13">Cysteine--tRNA ligase</fullName>
        <ecNumber evidence="13">6.1.1.16</ecNumber>
    </recommendedName>
    <alternativeName>
        <fullName evidence="13">Cysteinyl-tRNA synthetase</fullName>
        <shortName evidence="13">CysRS</shortName>
    </alternativeName>
</protein>